<dbReference type="InterPro" id="IPR011429">
    <property type="entry name" value="Cyt_c_Planctomycete-type"/>
</dbReference>
<keyword evidence="3" id="KW-0349">Heme</keyword>
<accession>A0A517SYQ6</accession>
<evidence type="ECO:0000256" key="4">
    <source>
        <dbReference type="SAM" id="Coils"/>
    </source>
</evidence>
<evidence type="ECO:0000256" key="3">
    <source>
        <dbReference type="PROSITE-ProRule" id="PRU00433"/>
    </source>
</evidence>
<keyword evidence="2 3" id="KW-0408">Iron</keyword>
<feature type="chain" id="PRO_5021804395" evidence="6">
    <location>
        <begin position="39"/>
        <end position="1722"/>
    </location>
</feature>
<dbReference type="InterPro" id="IPR009056">
    <property type="entry name" value="Cyt_c-like_dom"/>
</dbReference>
<dbReference type="InterPro" id="IPR011444">
    <property type="entry name" value="DUF1549"/>
</dbReference>
<dbReference type="Gene3D" id="2.60.40.1080">
    <property type="match status" value="1"/>
</dbReference>
<keyword evidence="1 3" id="KW-0479">Metal-binding</keyword>
<keyword evidence="9" id="KW-1185">Reference proteome</keyword>
<evidence type="ECO:0000313" key="8">
    <source>
        <dbReference type="EMBL" id="QDT61171.1"/>
    </source>
</evidence>
<dbReference type="Gene3D" id="2.130.10.10">
    <property type="entry name" value="YVTN repeat-like/Quinoprotein amine dehydrogenase"/>
    <property type="match status" value="2"/>
</dbReference>
<dbReference type="Pfam" id="PF07583">
    <property type="entry name" value="PSCyt2"/>
    <property type="match status" value="1"/>
</dbReference>
<dbReference type="SUPFAM" id="SSF50998">
    <property type="entry name" value="Quinoprotein alcohol dehydrogenase-like"/>
    <property type="match status" value="1"/>
</dbReference>
<evidence type="ECO:0000256" key="5">
    <source>
        <dbReference type="SAM" id="MobiDB-lite"/>
    </source>
</evidence>
<name>A0A517SYQ6_9BACT</name>
<proteinExistence type="predicted"/>
<feature type="coiled-coil region" evidence="4">
    <location>
        <begin position="1326"/>
        <end position="1415"/>
    </location>
</feature>
<evidence type="ECO:0000256" key="1">
    <source>
        <dbReference type="ARBA" id="ARBA00022723"/>
    </source>
</evidence>
<keyword evidence="4" id="KW-0175">Coiled coil</keyword>
<reference evidence="8 9" key="1">
    <citation type="submission" date="2019-02" db="EMBL/GenBank/DDBJ databases">
        <title>Deep-cultivation of Planctomycetes and their phenomic and genomic characterization uncovers novel biology.</title>
        <authorList>
            <person name="Wiegand S."/>
            <person name="Jogler M."/>
            <person name="Boedeker C."/>
            <person name="Pinto D."/>
            <person name="Vollmers J."/>
            <person name="Rivas-Marin E."/>
            <person name="Kohn T."/>
            <person name="Peeters S.H."/>
            <person name="Heuer A."/>
            <person name="Rast P."/>
            <person name="Oberbeckmann S."/>
            <person name="Bunk B."/>
            <person name="Jeske O."/>
            <person name="Meyerdierks A."/>
            <person name="Storesund J.E."/>
            <person name="Kallscheuer N."/>
            <person name="Luecker S."/>
            <person name="Lage O.M."/>
            <person name="Pohl T."/>
            <person name="Merkel B.J."/>
            <person name="Hornburger P."/>
            <person name="Mueller R.-W."/>
            <person name="Bruemmer F."/>
            <person name="Labrenz M."/>
            <person name="Spormann A.M."/>
            <person name="Op den Camp H."/>
            <person name="Overmann J."/>
            <person name="Amann R."/>
            <person name="Jetten M.S.M."/>
            <person name="Mascher T."/>
            <person name="Medema M.H."/>
            <person name="Devos D.P."/>
            <person name="Kaster A.-K."/>
            <person name="Ovreas L."/>
            <person name="Rohde M."/>
            <person name="Galperin M.Y."/>
            <person name="Jogler C."/>
        </authorList>
    </citation>
    <scope>NUCLEOTIDE SEQUENCE [LARGE SCALE GENOMIC DNA]</scope>
    <source>
        <strain evidence="8 9">SV_7m_r</strain>
    </source>
</reference>
<organism evidence="8 9">
    <name type="scientific">Stieleria bergensis</name>
    <dbReference type="NCBI Taxonomy" id="2528025"/>
    <lineage>
        <taxon>Bacteria</taxon>
        <taxon>Pseudomonadati</taxon>
        <taxon>Planctomycetota</taxon>
        <taxon>Planctomycetia</taxon>
        <taxon>Pirellulales</taxon>
        <taxon>Pirellulaceae</taxon>
        <taxon>Stieleria</taxon>
    </lineage>
</organism>
<dbReference type="GO" id="GO:0046872">
    <property type="term" value="F:metal ion binding"/>
    <property type="evidence" value="ECO:0007669"/>
    <property type="project" value="UniProtKB-KW"/>
</dbReference>
<dbReference type="Pfam" id="PF00400">
    <property type="entry name" value="WD40"/>
    <property type="match status" value="2"/>
</dbReference>
<evidence type="ECO:0000256" key="2">
    <source>
        <dbReference type="ARBA" id="ARBA00023004"/>
    </source>
</evidence>
<feature type="region of interest" description="Disordered" evidence="5">
    <location>
        <begin position="149"/>
        <end position="175"/>
    </location>
</feature>
<dbReference type="PANTHER" id="PTHR35889:SF3">
    <property type="entry name" value="F-BOX DOMAIN-CONTAINING PROTEIN"/>
    <property type="match status" value="1"/>
</dbReference>
<dbReference type="GO" id="GO:0020037">
    <property type="term" value="F:heme binding"/>
    <property type="evidence" value="ECO:0007669"/>
    <property type="project" value="InterPro"/>
</dbReference>
<dbReference type="EMBL" id="CP036272">
    <property type="protein sequence ID" value="QDT61171.1"/>
    <property type="molecule type" value="Genomic_DNA"/>
</dbReference>
<dbReference type="Proteomes" id="UP000315003">
    <property type="component" value="Chromosome"/>
</dbReference>
<dbReference type="InterPro" id="IPR015943">
    <property type="entry name" value="WD40/YVTN_repeat-like_dom_sf"/>
</dbReference>
<dbReference type="Pfam" id="PF07635">
    <property type="entry name" value="PSCyt1"/>
    <property type="match status" value="1"/>
</dbReference>
<dbReference type="InterPro" id="IPR022655">
    <property type="entry name" value="DUF1553"/>
</dbReference>
<dbReference type="InterPro" id="IPR011047">
    <property type="entry name" value="Quinoprotein_ADH-like_sf"/>
</dbReference>
<evidence type="ECO:0000259" key="7">
    <source>
        <dbReference type="PROSITE" id="PS51007"/>
    </source>
</evidence>
<feature type="signal peptide" evidence="6">
    <location>
        <begin position="1"/>
        <end position="38"/>
    </location>
</feature>
<keyword evidence="6" id="KW-0732">Signal</keyword>
<gene>
    <name evidence="8" type="ORF">SV7mr_37030</name>
</gene>
<sequence precursor="true">MIALTNKRHRFYVSPLLRRRSSLPSLMALLLGFCFANAASRVVAEETTEKAATEVSYHQQIEPIFRANCLGCHQGAKQMGRYLMTDFAKLIAGGESGDAAIVPGKPDESYLVDLITSEDGQTADMPKAPAKPLAEIEVELIRRWIEQGAKNDSPESQGPLYTAEQPPVYQGNPSIASVDVSPDGQLIAVAGLHEALLLDANDGTLKKRLVGLSPRINSVRFSPDGKRLAVVGGTPGQSGEIQIWDPNSAELTLSVPFTFDALSSACWSPDGTKLAFGANDNVVRAIDTTTGQRVLFQGAHADWIRDVAFSKDGKHLVTVARDMSCKLTEVETERFIDNITSITPGALSGGLNSVVMHPSRDEIVVGGADGAAKVYRIFRQTARKIGDDANLIRVLPDLPGRIFSVDIDQEGSRIAAAATLDGKSEVRVWAYDFDGTLSAGLKKVLAKRVQQRNAGEKKQVEEYRKKTTKELTKFTLDAKIYAVQFAPDKSLIVAACDGKLRKLSPEGKLLGTFDVVPGKQSAVSEAAQFAASKWLDRLPTSESKPIDPAQFASITVLPQRIALDSPYAYHQILVTGVRGDGSTVDVTRACQFQSPEILKVNGSGLVVPVTDGKGQLSIKFGQHQQTLDAIVSASDSQKHGEVDFIKDVNPVLSRLGCNQGTCHGAQKGKNGFRLSLRGYDPIFELRALTDDLAARRINPAAPDESLMLRKPLGLTPHEGGVLMAKGDPNFAILRRWIADGSQLKMDASRVTKLEIFPENPIIQTIGDRQQMRLVAHFQDGSTRDVTREAFIESGNSEVAEAGTAGLISSVRRGEAAILARYEGNYIATTLTVMGDRSGYQAAEVESWSRIDELVSQKWKRVKVQPSGLADDASFLRRVTLDLTGLPPTSQEIRDFLADQTPTQEKRAKVVDRLLESEAYVEFWTNKWADLLQVNRKFLGVEGSKAFRDWIRTAVNDNVPYDEFARQIITASGSNKDNPAASYFKVLRDPEDTMENTTHLFLGVRFNCNKCHDHPFERWTQDQYYEMAAYFAQVGLERDPASGDKKIGGTAVEGAKPLFEKVVDRASGDIVHARTGEVTPPAFPYEVPCDLPAEGTRRAQLATWMTAPDNPYFAKSYVNRLWGYLLGVGLIEPIDDIRAGNPPTNPELLDHLAEQFVSSGFDTRSVLRSICNSRVYQLSVETQPMNEDDQLNYSHAMPRRLPAEVIFDSVHRLTGAVSKIPGMPAGTRAAAVTDSGIRLADGFLTNLGRPARESACECERSSELQLGPIMALISGPTISGAIADPKNELERLVNEHPDDQPLANEIFLRALGRFPSDAEVEVFKQFKEQILADNKMLEGRLAKAEADWKVRREALEKQRLAKLEATKQQLAARIEAAKPEQDRLAKERQQRIDAANKQLEAAHAKLNQKADKFVTDHAKSIEWNLLRPEAASSTNDVVLTPQPDRSVLASKVAPKAVYTVEAFTTQKNITGIRLEALSDPALPGKGPGLPPHGNFVITEFQIQVADVAQKDPAKAYQPVVIAKGKADFLQPSFTAEATFDGNAKDQKGWAVSGALGQDHWITYQLKEPIANPNGSKLKFVITQVHNAKDHILGKFRISATSQSGDLGLGLPESLQAIVSTPKPQRTEALVKPLIDHLAINDGEIKAAKDAIAKASQAVPRDQQTVQLETRRDALTKETPMDTALVRLRADVKQSQQQVQRARLTAAEDLTWALINSPAFLFNH</sequence>
<evidence type="ECO:0000313" key="9">
    <source>
        <dbReference type="Proteomes" id="UP000315003"/>
    </source>
</evidence>
<dbReference type="SMART" id="SM00320">
    <property type="entry name" value="WD40"/>
    <property type="match status" value="7"/>
</dbReference>
<protein>
    <submittedName>
        <fullName evidence="8">WD domain, G-beta repeat</fullName>
    </submittedName>
</protein>
<feature type="domain" description="Cytochrome c" evidence="7">
    <location>
        <begin position="56"/>
        <end position="149"/>
    </location>
</feature>
<dbReference type="Pfam" id="PF07587">
    <property type="entry name" value="PSD1"/>
    <property type="match status" value="1"/>
</dbReference>
<dbReference type="InterPro" id="IPR001680">
    <property type="entry name" value="WD40_rpt"/>
</dbReference>
<dbReference type="PROSITE" id="PS51007">
    <property type="entry name" value="CYTC"/>
    <property type="match status" value="1"/>
</dbReference>
<evidence type="ECO:0000256" key="6">
    <source>
        <dbReference type="SAM" id="SignalP"/>
    </source>
</evidence>
<dbReference type="GO" id="GO:0009055">
    <property type="term" value="F:electron transfer activity"/>
    <property type="evidence" value="ECO:0007669"/>
    <property type="project" value="InterPro"/>
</dbReference>
<dbReference type="PANTHER" id="PTHR35889">
    <property type="entry name" value="CYCLOINULO-OLIGOSACCHARIDE FRUCTANOTRANSFERASE-RELATED"/>
    <property type="match status" value="1"/>
</dbReference>